<comment type="caution">
    <text evidence="1">The sequence shown here is derived from an EMBL/GenBank/DDBJ whole genome shotgun (WGS) entry which is preliminary data.</text>
</comment>
<dbReference type="Proteomes" id="UP000265520">
    <property type="component" value="Unassembled WGS sequence"/>
</dbReference>
<keyword evidence="2" id="KW-1185">Reference proteome</keyword>
<accession>A0A392V4L6</accession>
<evidence type="ECO:0000313" key="2">
    <source>
        <dbReference type="Proteomes" id="UP000265520"/>
    </source>
</evidence>
<dbReference type="EMBL" id="LXQA011037374">
    <property type="protein sequence ID" value="MCI82189.1"/>
    <property type="molecule type" value="Genomic_DNA"/>
</dbReference>
<evidence type="ECO:0000313" key="1">
    <source>
        <dbReference type="EMBL" id="MCI82189.1"/>
    </source>
</evidence>
<sequence length="10" mass="1388">MRMMMLKFWN</sequence>
<name>A0A392V4L6_9FABA</name>
<feature type="non-terminal residue" evidence="1">
    <location>
        <position position="10"/>
    </location>
</feature>
<proteinExistence type="predicted"/>
<protein>
    <submittedName>
        <fullName evidence="1">Uncharacterized protein</fullName>
    </submittedName>
</protein>
<reference evidence="1 2" key="1">
    <citation type="journal article" date="2018" name="Front. Plant Sci.">
        <title>Red Clover (Trifolium pratense) and Zigzag Clover (T. medium) - A Picture of Genomic Similarities and Differences.</title>
        <authorList>
            <person name="Dluhosova J."/>
            <person name="Istvanek J."/>
            <person name="Nedelnik J."/>
            <person name="Repkova J."/>
        </authorList>
    </citation>
    <scope>NUCLEOTIDE SEQUENCE [LARGE SCALE GENOMIC DNA]</scope>
    <source>
        <strain evidence="2">cv. 10/8</strain>
        <tissue evidence="1">Leaf</tissue>
    </source>
</reference>
<organism evidence="1 2">
    <name type="scientific">Trifolium medium</name>
    <dbReference type="NCBI Taxonomy" id="97028"/>
    <lineage>
        <taxon>Eukaryota</taxon>
        <taxon>Viridiplantae</taxon>
        <taxon>Streptophyta</taxon>
        <taxon>Embryophyta</taxon>
        <taxon>Tracheophyta</taxon>
        <taxon>Spermatophyta</taxon>
        <taxon>Magnoliopsida</taxon>
        <taxon>eudicotyledons</taxon>
        <taxon>Gunneridae</taxon>
        <taxon>Pentapetalae</taxon>
        <taxon>rosids</taxon>
        <taxon>fabids</taxon>
        <taxon>Fabales</taxon>
        <taxon>Fabaceae</taxon>
        <taxon>Papilionoideae</taxon>
        <taxon>50 kb inversion clade</taxon>
        <taxon>NPAAA clade</taxon>
        <taxon>Hologalegina</taxon>
        <taxon>IRL clade</taxon>
        <taxon>Trifolieae</taxon>
        <taxon>Trifolium</taxon>
    </lineage>
</organism>